<gene>
    <name evidence="13" type="ORF">A4A58_15880</name>
</gene>
<evidence type="ECO:0000313" key="14">
    <source>
        <dbReference type="Proteomes" id="UP000076574"/>
    </source>
</evidence>
<dbReference type="GO" id="GO:0005886">
    <property type="term" value="C:plasma membrane"/>
    <property type="evidence" value="ECO:0007669"/>
    <property type="project" value="UniProtKB-SubCell"/>
</dbReference>
<proteinExistence type="inferred from homology"/>
<dbReference type="GO" id="GO:0015031">
    <property type="term" value="P:protein transport"/>
    <property type="evidence" value="ECO:0007669"/>
    <property type="project" value="InterPro"/>
</dbReference>
<evidence type="ECO:0000256" key="3">
    <source>
        <dbReference type="ARBA" id="ARBA00022448"/>
    </source>
</evidence>
<dbReference type="InterPro" id="IPR010129">
    <property type="entry name" value="T1SS_HlyD"/>
</dbReference>
<comment type="subcellular location">
    <subcellularLocation>
        <location evidence="1 9">Cell inner membrane</location>
        <topology evidence="1 9">Single-pass membrane protein</topology>
    </subcellularLocation>
</comment>
<dbReference type="PANTHER" id="PTHR30386:SF17">
    <property type="entry name" value="ALKALINE PROTEASE SECRETION PROTEIN APRE"/>
    <property type="match status" value="1"/>
</dbReference>
<organism evidence="13 14">
    <name type="scientific">Tardiphaga robiniae</name>
    <dbReference type="NCBI Taxonomy" id="943830"/>
    <lineage>
        <taxon>Bacteria</taxon>
        <taxon>Pseudomonadati</taxon>
        <taxon>Pseudomonadota</taxon>
        <taxon>Alphaproteobacteria</taxon>
        <taxon>Hyphomicrobiales</taxon>
        <taxon>Nitrobacteraceae</taxon>
        <taxon>Tardiphaga</taxon>
    </lineage>
</organism>
<keyword evidence="10" id="KW-0175">Coiled coil</keyword>
<dbReference type="InterPro" id="IPR050739">
    <property type="entry name" value="MFP"/>
</dbReference>
<evidence type="ECO:0000256" key="9">
    <source>
        <dbReference type="RuleBase" id="RU365093"/>
    </source>
</evidence>
<feature type="coiled-coil region" evidence="10">
    <location>
        <begin position="179"/>
        <end position="206"/>
    </location>
</feature>
<keyword evidence="6" id="KW-0812">Transmembrane</keyword>
<dbReference type="NCBIfam" id="TIGR01843">
    <property type="entry name" value="type_I_hlyD"/>
    <property type="match status" value="1"/>
</dbReference>
<dbReference type="Gene3D" id="2.40.50.100">
    <property type="match status" value="1"/>
</dbReference>
<dbReference type="InterPro" id="IPR058781">
    <property type="entry name" value="HH_AprE-like"/>
</dbReference>
<evidence type="ECO:0000256" key="7">
    <source>
        <dbReference type="ARBA" id="ARBA00022989"/>
    </source>
</evidence>
<evidence type="ECO:0000259" key="12">
    <source>
        <dbReference type="Pfam" id="PF26002"/>
    </source>
</evidence>
<keyword evidence="7" id="KW-1133">Transmembrane helix</keyword>
<feature type="domain" description="AprE-like beta-barrel" evidence="12">
    <location>
        <begin position="329"/>
        <end position="418"/>
    </location>
</feature>
<dbReference type="Gene3D" id="2.40.30.170">
    <property type="match status" value="1"/>
</dbReference>
<evidence type="ECO:0000313" key="13">
    <source>
        <dbReference type="EMBL" id="KZD21316.1"/>
    </source>
</evidence>
<dbReference type="STRING" id="943830.A4A58_15880"/>
<sequence length="441" mass="48721">MSNSAVSNSSRTDPFRDIRRTAYAGLALLAVAISTAGVWAATAPLASAVIAPAQIVVDSNVRRIQHPTGGVVAEILVNDGDRVRAGDVLVRLDETMTRANLALIENQLNQFWTRRARLRAEQEGRDAFVIPGELADRTETPAIADIIAGETSLLLRRREALSGQQSQLRERTGQIGEEIHGLAAQIESKREQIRLIKRELEGVRQLFEKNLIPYTRLTTLEREAARLIGEEGQLIAETARAKGRITETELQTLQVVQDQRREIATDLREVEIKIADLSERRVAAVDQLARVVLRAPQDGMVHQKAIHTVGGVITAGEQLMLIVPERDSLVVEARVDPQMIDRLRLGQSAKLRFTAFDSAITPDLTGMLTRIAADLTKDQQSGVSYYVARITLAEGELTKLDGKALVPGMPVEAYIQNGSRTAFAYLRKPIEDQLARSFRHN</sequence>
<dbReference type="InterPro" id="IPR058982">
    <property type="entry name" value="Beta-barrel_AprE"/>
</dbReference>
<comment type="caution">
    <text evidence="13">The sequence shown here is derived from an EMBL/GenBank/DDBJ whole genome shotgun (WGS) entry which is preliminary data.</text>
</comment>
<dbReference type="OrthoDB" id="9810980at2"/>
<accession>A0A163XSU2</accession>
<reference evidence="13 14" key="1">
    <citation type="submission" date="2016-03" db="EMBL/GenBank/DDBJ databases">
        <title>Microsymbionts genomes from the relict species Vavilovia formosa (Stev.) Fed.</title>
        <authorList>
            <person name="Kopat V."/>
            <person name="Chirak E."/>
            <person name="Kimeklis A."/>
            <person name="Andronov E."/>
        </authorList>
    </citation>
    <scope>NUCLEOTIDE SEQUENCE [LARGE SCALE GENOMIC DNA]</scope>
    <source>
        <strain evidence="13 14">Vaf07</strain>
    </source>
</reference>
<keyword evidence="3 9" id="KW-0813">Transport</keyword>
<dbReference type="Pfam" id="PF26002">
    <property type="entry name" value="Beta-barrel_AprE"/>
    <property type="match status" value="1"/>
</dbReference>
<evidence type="ECO:0000256" key="2">
    <source>
        <dbReference type="ARBA" id="ARBA00009477"/>
    </source>
</evidence>
<keyword evidence="14" id="KW-1185">Reference proteome</keyword>
<dbReference type="EMBL" id="LVYV01000053">
    <property type="protein sequence ID" value="KZD21316.1"/>
    <property type="molecule type" value="Genomic_DNA"/>
</dbReference>
<evidence type="ECO:0000256" key="1">
    <source>
        <dbReference type="ARBA" id="ARBA00004377"/>
    </source>
</evidence>
<dbReference type="Proteomes" id="UP000076574">
    <property type="component" value="Unassembled WGS sequence"/>
</dbReference>
<name>A0A163XSU2_9BRAD</name>
<evidence type="ECO:0000256" key="4">
    <source>
        <dbReference type="ARBA" id="ARBA00022475"/>
    </source>
</evidence>
<keyword evidence="8" id="KW-0472">Membrane</keyword>
<dbReference type="RefSeq" id="WP_068737498.1">
    <property type="nucleotide sequence ID" value="NZ_LVYV01000053.1"/>
</dbReference>
<feature type="domain" description="AprE-like long alpha-helical hairpin" evidence="11">
    <location>
        <begin position="98"/>
        <end position="287"/>
    </location>
</feature>
<protein>
    <recommendedName>
        <fullName evidence="9">Membrane fusion protein (MFP) family protein</fullName>
    </recommendedName>
</protein>
<dbReference type="PRINTS" id="PR01490">
    <property type="entry name" value="RTXTOXIND"/>
</dbReference>
<comment type="similarity">
    <text evidence="2 9">Belongs to the membrane fusion protein (MFP) (TC 8.A.1) family.</text>
</comment>
<dbReference type="Pfam" id="PF25994">
    <property type="entry name" value="HH_AprE"/>
    <property type="match status" value="1"/>
</dbReference>
<evidence type="ECO:0000256" key="5">
    <source>
        <dbReference type="ARBA" id="ARBA00022519"/>
    </source>
</evidence>
<dbReference type="PANTHER" id="PTHR30386">
    <property type="entry name" value="MEMBRANE FUSION SUBUNIT OF EMRAB-TOLC MULTIDRUG EFFLUX PUMP"/>
    <property type="match status" value="1"/>
</dbReference>
<feature type="coiled-coil region" evidence="10">
    <location>
        <begin position="260"/>
        <end position="287"/>
    </location>
</feature>
<keyword evidence="4 9" id="KW-1003">Cell membrane</keyword>
<evidence type="ECO:0000256" key="8">
    <source>
        <dbReference type="ARBA" id="ARBA00023136"/>
    </source>
</evidence>
<evidence type="ECO:0000256" key="10">
    <source>
        <dbReference type="SAM" id="Coils"/>
    </source>
</evidence>
<evidence type="ECO:0000259" key="11">
    <source>
        <dbReference type="Pfam" id="PF25994"/>
    </source>
</evidence>
<dbReference type="AlphaFoldDB" id="A0A163XSU2"/>
<evidence type="ECO:0000256" key="6">
    <source>
        <dbReference type="ARBA" id="ARBA00022692"/>
    </source>
</evidence>
<keyword evidence="5 9" id="KW-0997">Cell inner membrane</keyword>